<dbReference type="KEGG" id="mas:Mahau_2882"/>
<dbReference type="EMBL" id="CP002360">
    <property type="protein sequence ID" value="AEE98004.1"/>
    <property type="molecule type" value="Genomic_DNA"/>
</dbReference>
<name>F4A0E3_MAHA5</name>
<dbReference type="InterPro" id="IPR041657">
    <property type="entry name" value="HTH_17"/>
</dbReference>
<gene>
    <name evidence="2" type="ordered locus">Mahau_2882</name>
</gene>
<evidence type="ECO:0000313" key="3">
    <source>
        <dbReference type="Proteomes" id="UP000008457"/>
    </source>
</evidence>
<feature type="domain" description="Helix-turn-helix" evidence="1">
    <location>
        <begin position="6"/>
        <end position="55"/>
    </location>
</feature>
<proteinExistence type="predicted"/>
<accession>F4A0E3</accession>
<dbReference type="GO" id="GO:0003677">
    <property type="term" value="F:DNA binding"/>
    <property type="evidence" value="ECO:0007669"/>
    <property type="project" value="InterPro"/>
</dbReference>
<protein>
    <submittedName>
        <fullName evidence="2">DNA binding domain protein, excisionase family</fullName>
    </submittedName>
</protein>
<dbReference type="OrthoDB" id="1684751at2"/>
<dbReference type="NCBIfam" id="TIGR01764">
    <property type="entry name" value="excise"/>
    <property type="match status" value="1"/>
</dbReference>
<dbReference type="AlphaFoldDB" id="F4A0E3"/>
<dbReference type="InterPro" id="IPR010093">
    <property type="entry name" value="SinI_DNA-bd"/>
</dbReference>
<dbReference type="Pfam" id="PF12728">
    <property type="entry name" value="HTH_17"/>
    <property type="match status" value="1"/>
</dbReference>
<reference evidence="3" key="1">
    <citation type="submission" date="2010-11" db="EMBL/GenBank/DDBJ databases">
        <title>The complete genome of Mahella australiensis DSM 15567.</title>
        <authorList>
            <consortium name="US DOE Joint Genome Institute (JGI-PGF)"/>
            <person name="Lucas S."/>
            <person name="Copeland A."/>
            <person name="Lapidus A."/>
            <person name="Bruce D."/>
            <person name="Goodwin L."/>
            <person name="Pitluck S."/>
            <person name="Kyrpides N."/>
            <person name="Mavromatis K."/>
            <person name="Pagani I."/>
            <person name="Ivanova N."/>
            <person name="Teshima H."/>
            <person name="Brettin T."/>
            <person name="Detter J.C."/>
            <person name="Han C."/>
            <person name="Tapia R."/>
            <person name="Land M."/>
            <person name="Hauser L."/>
            <person name="Markowitz V."/>
            <person name="Cheng J.-F."/>
            <person name="Hugenholtz P."/>
            <person name="Woyke T."/>
            <person name="Wu D."/>
            <person name="Spring S."/>
            <person name="Pukall R."/>
            <person name="Steenblock K."/>
            <person name="Schneider S."/>
            <person name="Klenk H.-P."/>
            <person name="Eisen J.A."/>
        </authorList>
    </citation>
    <scope>NUCLEOTIDE SEQUENCE [LARGE SCALE GENOMIC DNA]</scope>
    <source>
        <strain evidence="3">DSM 15567 / CIP 107919 / 50-1 BON</strain>
    </source>
</reference>
<keyword evidence="3" id="KW-1185">Reference proteome</keyword>
<evidence type="ECO:0000259" key="1">
    <source>
        <dbReference type="Pfam" id="PF12728"/>
    </source>
</evidence>
<sequence length="62" mass="6861">MEKATYSVKEVAQILGVGQVLVYKEISIGNIPAIRLGKRRVVVPKWAIDELLGRQNGQTLNV</sequence>
<evidence type="ECO:0000313" key="2">
    <source>
        <dbReference type="EMBL" id="AEE98004.1"/>
    </source>
</evidence>
<dbReference type="RefSeq" id="WP_013782415.1">
    <property type="nucleotide sequence ID" value="NC_015520.1"/>
</dbReference>
<dbReference type="STRING" id="697281.Mahau_2882"/>
<reference evidence="2 3" key="2">
    <citation type="journal article" date="2011" name="Stand. Genomic Sci.">
        <title>Complete genome sequence of Mahella australiensis type strain (50-1 BON).</title>
        <authorList>
            <person name="Sikorski J."/>
            <person name="Teshima H."/>
            <person name="Nolan M."/>
            <person name="Lucas S."/>
            <person name="Hammon N."/>
            <person name="Deshpande S."/>
            <person name="Cheng J.F."/>
            <person name="Pitluck S."/>
            <person name="Liolios K."/>
            <person name="Pagani I."/>
            <person name="Ivanova N."/>
            <person name="Huntemann M."/>
            <person name="Mavromatis K."/>
            <person name="Ovchinikova G."/>
            <person name="Pati A."/>
            <person name="Tapia R."/>
            <person name="Han C."/>
            <person name="Goodwin L."/>
            <person name="Chen A."/>
            <person name="Palaniappan K."/>
            <person name="Land M."/>
            <person name="Hauser L."/>
            <person name="Ngatchou-Djao O.D."/>
            <person name="Rohde M."/>
            <person name="Pukall R."/>
            <person name="Spring S."/>
            <person name="Abt B."/>
            <person name="Goker M."/>
            <person name="Detter J.C."/>
            <person name="Woyke T."/>
            <person name="Bristow J."/>
            <person name="Markowitz V."/>
            <person name="Hugenholtz P."/>
            <person name="Eisen J.A."/>
            <person name="Kyrpides N.C."/>
            <person name="Klenk H.P."/>
            <person name="Lapidus A."/>
        </authorList>
    </citation>
    <scope>NUCLEOTIDE SEQUENCE [LARGE SCALE GENOMIC DNA]</scope>
    <source>
        <strain evidence="3">DSM 15567 / CIP 107919 / 50-1 BON</strain>
    </source>
</reference>
<dbReference type="HOGENOM" id="CLU_140176_12_3_9"/>
<dbReference type="Proteomes" id="UP000008457">
    <property type="component" value="Chromosome"/>
</dbReference>
<organism evidence="2 3">
    <name type="scientific">Mahella australiensis (strain DSM 15567 / CIP 107919 / 50-1 BON)</name>
    <dbReference type="NCBI Taxonomy" id="697281"/>
    <lineage>
        <taxon>Bacteria</taxon>
        <taxon>Bacillati</taxon>
        <taxon>Bacillota</taxon>
        <taxon>Clostridia</taxon>
        <taxon>Thermoanaerobacterales</taxon>
        <taxon>Thermoanaerobacterales Family IV. Incertae Sedis</taxon>
        <taxon>Mahella</taxon>
    </lineage>
</organism>